<keyword evidence="2" id="KW-0238">DNA-binding</keyword>
<feature type="domain" description="HTH CENPB-type" evidence="4">
    <location>
        <begin position="67"/>
        <end position="141"/>
    </location>
</feature>
<dbReference type="SMART" id="SM00674">
    <property type="entry name" value="CENPB"/>
    <property type="match status" value="1"/>
</dbReference>
<dbReference type="RefSeq" id="XP_017773308.1">
    <property type="nucleotide sequence ID" value="XM_017917819.1"/>
</dbReference>
<dbReference type="InterPro" id="IPR009057">
    <property type="entry name" value="Homeodomain-like_sf"/>
</dbReference>
<keyword evidence="5" id="KW-1185">Reference proteome</keyword>
<dbReference type="PANTHER" id="PTHR19303:SF16">
    <property type="entry name" value="JERKY PROTEIN HOMOLOG-LIKE"/>
    <property type="match status" value="1"/>
</dbReference>
<protein>
    <submittedName>
        <fullName evidence="6">Tigger transposable element-derived protein 2</fullName>
    </submittedName>
</protein>
<dbReference type="SUPFAM" id="SSF46689">
    <property type="entry name" value="Homeodomain-like"/>
    <property type="match status" value="2"/>
</dbReference>
<gene>
    <name evidence="6" type="primary">LOC108560326</name>
</gene>
<reference evidence="6" key="1">
    <citation type="submission" date="2025-08" db="UniProtKB">
        <authorList>
            <consortium name="RefSeq"/>
        </authorList>
    </citation>
    <scope>IDENTIFICATION</scope>
    <source>
        <tissue evidence="6">Whole Larva</tissue>
    </source>
</reference>
<dbReference type="Proteomes" id="UP000695000">
    <property type="component" value="Unplaced"/>
</dbReference>
<organism evidence="5 6">
    <name type="scientific">Nicrophorus vespilloides</name>
    <name type="common">Boreal carrion beetle</name>
    <dbReference type="NCBI Taxonomy" id="110193"/>
    <lineage>
        <taxon>Eukaryota</taxon>
        <taxon>Metazoa</taxon>
        <taxon>Ecdysozoa</taxon>
        <taxon>Arthropoda</taxon>
        <taxon>Hexapoda</taxon>
        <taxon>Insecta</taxon>
        <taxon>Pterygota</taxon>
        <taxon>Neoptera</taxon>
        <taxon>Endopterygota</taxon>
        <taxon>Coleoptera</taxon>
        <taxon>Polyphaga</taxon>
        <taxon>Staphyliniformia</taxon>
        <taxon>Silphidae</taxon>
        <taxon>Nicrophorinae</taxon>
        <taxon>Nicrophorus</taxon>
    </lineage>
</organism>
<dbReference type="Pfam" id="PF03221">
    <property type="entry name" value="HTH_Tnp_Tc5"/>
    <property type="match status" value="1"/>
</dbReference>
<evidence type="ECO:0000256" key="2">
    <source>
        <dbReference type="ARBA" id="ARBA00023125"/>
    </source>
</evidence>
<dbReference type="PANTHER" id="PTHR19303">
    <property type="entry name" value="TRANSPOSON"/>
    <property type="match status" value="1"/>
</dbReference>
<dbReference type="InterPro" id="IPR006600">
    <property type="entry name" value="HTH_CenpB_DNA-bd_dom"/>
</dbReference>
<evidence type="ECO:0000256" key="3">
    <source>
        <dbReference type="ARBA" id="ARBA00023242"/>
    </source>
</evidence>
<evidence type="ECO:0000313" key="6">
    <source>
        <dbReference type="RefSeq" id="XP_017773308.1"/>
    </source>
</evidence>
<dbReference type="Gene3D" id="1.10.10.60">
    <property type="entry name" value="Homeodomain-like"/>
    <property type="match status" value="2"/>
</dbReference>
<dbReference type="InterPro" id="IPR007889">
    <property type="entry name" value="HTH_Psq"/>
</dbReference>
<dbReference type="Pfam" id="PF04218">
    <property type="entry name" value="CENP-B_N"/>
    <property type="match status" value="1"/>
</dbReference>
<keyword evidence="3" id="KW-0539">Nucleus</keyword>
<accession>A0ABM1MFF8</accession>
<evidence type="ECO:0000313" key="5">
    <source>
        <dbReference type="Proteomes" id="UP000695000"/>
    </source>
</evidence>
<proteinExistence type="predicted"/>
<name>A0ABM1MFF8_NICVS</name>
<sequence length="298" mass="34034">MTEKRKKIVLTIKQKLELIRKFESGESTTKLANEYCIGTQTVRDINKNKAKLLEFSNNCRSKLGPSKRKSMKKSSYKELDNALINWLNDNRSAGVHVSGQMCEKQAKIFHASLGLESEFSTAAVHGWFIRFKQRYGIKDNSKGQANSVTEAIDNVLSHIKEEKEDDEYGEECPLMKKTSTARDESNSQLFVENGIIYIKQEENEPLSTAQKSRNDRIFSLPNRTNDLPQLYTAENVGNNLTQTSRDVSNAQDEFDLFGKSVAMQLRQLPLRHALICQEKLHNIIVQYRLSFMQSNSSD</sequence>
<dbReference type="GeneID" id="108560326"/>
<dbReference type="PROSITE" id="PS51253">
    <property type="entry name" value="HTH_CENPB"/>
    <property type="match status" value="1"/>
</dbReference>
<evidence type="ECO:0000259" key="4">
    <source>
        <dbReference type="PROSITE" id="PS51253"/>
    </source>
</evidence>
<evidence type="ECO:0000256" key="1">
    <source>
        <dbReference type="ARBA" id="ARBA00004123"/>
    </source>
</evidence>
<comment type="subcellular location">
    <subcellularLocation>
        <location evidence="1">Nucleus</location>
    </subcellularLocation>
</comment>
<dbReference type="InterPro" id="IPR050863">
    <property type="entry name" value="CenT-Element_Derived"/>
</dbReference>